<feature type="non-terminal residue" evidence="1">
    <location>
        <position position="1"/>
    </location>
</feature>
<name>A0A9N9K1L4_9GLOM</name>
<reference evidence="1" key="1">
    <citation type="submission" date="2021-06" db="EMBL/GenBank/DDBJ databases">
        <authorList>
            <person name="Kallberg Y."/>
            <person name="Tangrot J."/>
            <person name="Rosling A."/>
        </authorList>
    </citation>
    <scope>NUCLEOTIDE SEQUENCE</scope>
    <source>
        <strain evidence="1">IN212</strain>
    </source>
</reference>
<dbReference type="AlphaFoldDB" id="A0A9N9K1L4"/>
<protein>
    <submittedName>
        <fullName evidence="1">7379_t:CDS:1</fullName>
    </submittedName>
</protein>
<dbReference type="OrthoDB" id="2399661at2759"/>
<evidence type="ECO:0000313" key="2">
    <source>
        <dbReference type="Proteomes" id="UP000789396"/>
    </source>
</evidence>
<organism evidence="1 2">
    <name type="scientific">Racocetra fulgida</name>
    <dbReference type="NCBI Taxonomy" id="60492"/>
    <lineage>
        <taxon>Eukaryota</taxon>
        <taxon>Fungi</taxon>
        <taxon>Fungi incertae sedis</taxon>
        <taxon>Mucoromycota</taxon>
        <taxon>Glomeromycotina</taxon>
        <taxon>Glomeromycetes</taxon>
        <taxon>Diversisporales</taxon>
        <taxon>Gigasporaceae</taxon>
        <taxon>Racocetra</taxon>
    </lineage>
</organism>
<dbReference type="EMBL" id="CAJVPZ010078288">
    <property type="protein sequence ID" value="CAG8806068.1"/>
    <property type="molecule type" value="Genomic_DNA"/>
</dbReference>
<evidence type="ECO:0000313" key="1">
    <source>
        <dbReference type="EMBL" id="CAG8806068.1"/>
    </source>
</evidence>
<accession>A0A9N9K1L4</accession>
<proteinExistence type="predicted"/>
<feature type="non-terminal residue" evidence="1">
    <location>
        <position position="66"/>
    </location>
</feature>
<keyword evidence="2" id="KW-1185">Reference proteome</keyword>
<dbReference type="Proteomes" id="UP000789396">
    <property type="component" value="Unassembled WGS sequence"/>
</dbReference>
<sequence>EGINITKPLRFFNYTEDESKTQYPQSPPLIVDVQAYEDGTTLVHIARLAKPTVNCSVQSSMQSSGQ</sequence>
<comment type="caution">
    <text evidence="1">The sequence shown here is derived from an EMBL/GenBank/DDBJ whole genome shotgun (WGS) entry which is preliminary data.</text>
</comment>
<gene>
    <name evidence="1" type="ORF">RFULGI_LOCUS18239</name>
</gene>